<evidence type="ECO:0000313" key="1">
    <source>
        <dbReference type="EMBL" id="NMH23894.1"/>
    </source>
</evidence>
<accession>A0ABX1QRW3</accession>
<keyword evidence="2" id="KW-1185">Reference proteome</keyword>
<organism evidence="1 2">
    <name type="scientific">Flavobacterium solisilvae</name>
    <dbReference type="NCBI Taxonomy" id="1852019"/>
    <lineage>
        <taxon>Bacteria</taxon>
        <taxon>Pseudomonadati</taxon>
        <taxon>Bacteroidota</taxon>
        <taxon>Flavobacteriia</taxon>
        <taxon>Flavobacteriales</taxon>
        <taxon>Flavobacteriaceae</taxon>
        <taxon>Flavobacterium</taxon>
    </lineage>
</organism>
<gene>
    <name evidence="1" type="ORF">G6042_01265</name>
</gene>
<comment type="caution">
    <text evidence="1">The sequence shown here is derived from an EMBL/GenBank/DDBJ whole genome shotgun (WGS) entry which is preliminary data.</text>
</comment>
<dbReference type="Proteomes" id="UP000767947">
    <property type="component" value="Unassembled WGS sequence"/>
</dbReference>
<protein>
    <submittedName>
        <fullName evidence="1">Uncharacterized protein</fullName>
    </submittedName>
</protein>
<evidence type="ECO:0000313" key="2">
    <source>
        <dbReference type="Proteomes" id="UP000767947"/>
    </source>
</evidence>
<dbReference type="RefSeq" id="WP_169522449.1">
    <property type="nucleotide sequence ID" value="NZ_JAAMPT010000185.1"/>
</dbReference>
<reference evidence="1 2" key="1">
    <citation type="submission" date="2020-02" db="EMBL/GenBank/DDBJ databases">
        <title>Flavobacterium sp. genome.</title>
        <authorList>
            <person name="Jung H.S."/>
            <person name="Baek J.H."/>
            <person name="Jeon C.O."/>
        </authorList>
    </citation>
    <scope>NUCLEOTIDE SEQUENCE [LARGE SCALE GENOMIC DNA]</scope>
    <source>
        <strain evidence="1 2">SE-s27</strain>
    </source>
</reference>
<proteinExistence type="predicted"/>
<name>A0ABX1QRW3_9FLAO</name>
<sequence>MAADSIELSIYTFALKEKNVKKGEYFNLNEFYRKNFIFSTDKNPLLVEQDELYNRFKIEIIKDFKNKFRLNKEGTKGISSDDIKSYSNSNVIDGIIIGGNRGLNHKIYKINDNSNSTGELSNDEIMALPHYFKIWTPPNSQVGILMIQNYSNSGITTLLIDFLKDFYTRYNTSFSETRFVPNEIKESFINRSVVKKVSFIKSKLGKEARQAFNYAFTDEEGIKIKIEISGFSKETPVKNFIDDFYKNEKLIGIDLEDLEITNDEDVKTTLYYEDDKGKKAHAKIESKFKITPTISLPEELLINGNIDYEKVKEFSDSILEKVKVEIGYKTE</sequence>
<dbReference type="EMBL" id="JAAMPT010000185">
    <property type="protein sequence ID" value="NMH23894.1"/>
    <property type="molecule type" value="Genomic_DNA"/>
</dbReference>